<dbReference type="GO" id="GO:0008526">
    <property type="term" value="F:phosphatidylinositol transfer activity"/>
    <property type="evidence" value="ECO:0000318"/>
    <property type="project" value="GO_Central"/>
</dbReference>
<feature type="domain" description="CRAL-TRIO" evidence="5">
    <location>
        <begin position="137"/>
        <end position="295"/>
    </location>
</feature>
<organism evidence="6 7">
    <name type="scientific">Eremothecium gossypii (strain ATCC 10895 / CBS 109.51 / FGSC 9923 / NRRL Y-1056)</name>
    <name type="common">Yeast</name>
    <name type="synonym">Ashbya gossypii</name>
    <dbReference type="NCBI Taxonomy" id="284811"/>
    <lineage>
        <taxon>Eukaryota</taxon>
        <taxon>Fungi</taxon>
        <taxon>Dikarya</taxon>
        <taxon>Ascomycota</taxon>
        <taxon>Saccharomycotina</taxon>
        <taxon>Saccharomycetes</taxon>
        <taxon>Saccharomycetales</taxon>
        <taxon>Saccharomycetaceae</taxon>
        <taxon>Eremothecium</taxon>
    </lineage>
</organism>
<dbReference type="SUPFAM" id="SSF46938">
    <property type="entry name" value="CRAL/TRIO N-terminal domain"/>
    <property type="match status" value="1"/>
</dbReference>
<dbReference type="PROSITE" id="PS50191">
    <property type="entry name" value="CRAL_TRIO"/>
    <property type="match status" value="1"/>
</dbReference>
<dbReference type="RefSeq" id="NP_986208.1">
    <property type="nucleotide sequence ID" value="NM_212344.1"/>
</dbReference>
<dbReference type="GO" id="GO:0016126">
    <property type="term" value="P:sterol biosynthetic process"/>
    <property type="evidence" value="ECO:0007669"/>
    <property type="project" value="UniProtKB-ARBA"/>
</dbReference>
<protein>
    <recommendedName>
        <fullName evidence="4">SEC14 homolog 3</fullName>
    </recommendedName>
</protein>
<dbReference type="Pfam" id="PF00650">
    <property type="entry name" value="CRAL_TRIO"/>
    <property type="match status" value="1"/>
</dbReference>
<dbReference type="HOGENOM" id="CLU_014001_1_1_1"/>
<dbReference type="SMART" id="SM00516">
    <property type="entry name" value="SEC14"/>
    <property type="match status" value="1"/>
</dbReference>
<dbReference type="GeneID" id="4622497"/>
<dbReference type="AlphaFoldDB" id="Q752B5"/>
<name>Q752B5_EREGS</name>
<reference evidence="7" key="2">
    <citation type="journal article" date="2013" name="G3 (Bethesda)">
        <title>Genomes of Ashbya fungi isolated from insects reveal four mating-type loci, numerous translocations, lack of transposons, and distinct gene duplications.</title>
        <authorList>
            <person name="Dietrich F.S."/>
            <person name="Voegeli S."/>
            <person name="Kuo S."/>
            <person name="Philippsen P."/>
        </authorList>
    </citation>
    <scope>GENOME REANNOTATION</scope>
    <source>
        <strain evidence="7">ATCC 10895 / CBS 109.51 / FGSC 9923 / NRRL Y-1056</strain>
    </source>
</reference>
<evidence type="ECO:0000313" key="7">
    <source>
        <dbReference type="Proteomes" id="UP000000591"/>
    </source>
</evidence>
<dbReference type="Proteomes" id="UP000000591">
    <property type="component" value="Chromosome VI"/>
</dbReference>
<dbReference type="PANTHER" id="PTHR45824">
    <property type="entry name" value="GH16843P"/>
    <property type="match status" value="1"/>
</dbReference>
<dbReference type="EMBL" id="AE016819">
    <property type="protein sequence ID" value="AAS54032.1"/>
    <property type="molecule type" value="Genomic_DNA"/>
</dbReference>
<dbReference type="GO" id="GO:0032934">
    <property type="term" value="F:sterol binding"/>
    <property type="evidence" value="ECO:0007669"/>
    <property type="project" value="UniProtKB-ARBA"/>
</dbReference>
<dbReference type="eggNOG" id="KOG1470">
    <property type="taxonomic scope" value="Eukaryota"/>
</dbReference>
<dbReference type="InterPro" id="IPR011074">
    <property type="entry name" value="CRAL/TRIO_N_dom"/>
</dbReference>
<dbReference type="GO" id="GO:0071944">
    <property type="term" value="C:cell periphery"/>
    <property type="evidence" value="ECO:0007669"/>
    <property type="project" value="UniProtKB-ARBA"/>
</dbReference>
<dbReference type="STRING" id="284811.Q752B5"/>
<dbReference type="GO" id="GO:0009410">
    <property type="term" value="P:response to xenobiotic stimulus"/>
    <property type="evidence" value="ECO:0007669"/>
    <property type="project" value="UniProtKB-ARBA"/>
</dbReference>
<dbReference type="OrthoDB" id="75724at2759"/>
<keyword evidence="7" id="KW-1185">Reference proteome</keyword>
<proteinExistence type="predicted"/>
<comment type="subcellular location">
    <subcellularLocation>
        <location evidence="1">Microsome</location>
    </subcellularLocation>
</comment>
<evidence type="ECO:0000256" key="3">
    <source>
        <dbReference type="ARBA" id="ARBA00024146"/>
    </source>
</evidence>
<dbReference type="FunFam" id="3.40.525.10:FF:000013">
    <property type="entry name" value="Phosphatidylinositol transfer protein PDR16"/>
    <property type="match status" value="1"/>
</dbReference>
<keyword evidence="2" id="KW-0492">Microsome</keyword>
<dbReference type="KEGG" id="ago:AGOS_AFR660W"/>
<gene>
    <name evidence="6" type="ORF">AGOS_AFR660W</name>
</gene>
<sequence length="353" mass="40817">MGLFSKRSEQAATKPVDLIPVSRVIREPPANYPVPEAIPKLSTEQHEKYTHVLKYFQDEKLVLPLKSSKKQESAEQTAALSAYERFWLTRECLLRYLRATSWNVEAAIERLRKTLVWRREFGVTGDPDAPNSLKPETVEKENTTGKQVLLGFNPQRLPVYMMKNGRQNTEPSFTQVQHLVFFMEAAIAMMPQGVELLALLIDFRHYKEPGVIGAKSPPISLAKQILSIIQDHYPERLGKALFFDMPWYGWTFLKLMHPFIDPVTRSKLVYDEPISSYIDAEQLEATYGGKLDFQYNHEEYWPDFVSVFEERKDYQYARFLKFGAVIGLSEFDLKGKEAELRYPADYQEPSTEG</sequence>
<evidence type="ECO:0000259" key="5">
    <source>
        <dbReference type="PROSITE" id="PS50191"/>
    </source>
</evidence>
<dbReference type="FunCoup" id="Q752B5">
    <property type="interactions" value="110"/>
</dbReference>
<evidence type="ECO:0000256" key="1">
    <source>
        <dbReference type="ARBA" id="ARBA00004144"/>
    </source>
</evidence>
<dbReference type="SMART" id="SM01100">
    <property type="entry name" value="CRAL_TRIO_N"/>
    <property type="match status" value="1"/>
</dbReference>
<dbReference type="InterPro" id="IPR036273">
    <property type="entry name" value="CRAL/TRIO_N_dom_sf"/>
</dbReference>
<dbReference type="InterPro" id="IPR052578">
    <property type="entry name" value="PI_Transfer_CRAL-TRIO"/>
</dbReference>
<reference evidence="6 7" key="1">
    <citation type="journal article" date="2004" name="Science">
        <title>The Ashbya gossypii genome as a tool for mapping the ancient Saccharomyces cerevisiae genome.</title>
        <authorList>
            <person name="Dietrich F.S."/>
            <person name="Voegeli S."/>
            <person name="Brachat S."/>
            <person name="Lerch A."/>
            <person name="Gates K."/>
            <person name="Steiner S."/>
            <person name="Mohr C."/>
            <person name="Pohlmann R."/>
            <person name="Luedi P."/>
            <person name="Choi S."/>
            <person name="Wing R.A."/>
            <person name="Flavier A."/>
            <person name="Gaffney T.D."/>
            <person name="Philippsen P."/>
        </authorList>
    </citation>
    <scope>NUCLEOTIDE SEQUENCE [LARGE SCALE GENOMIC DNA]</scope>
    <source>
        <strain evidence="7">ATCC 10895 / CBS 109.51 / FGSC 9923 / NRRL Y-1056</strain>
    </source>
</reference>
<dbReference type="InterPro" id="IPR001251">
    <property type="entry name" value="CRAL-TRIO_dom"/>
</dbReference>
<dbReference type="SUPFAM" id="SSF52087">
    <property type="entry name" value="CRAL/TRIO domain"/>
    <property type="match status" value="1"/>
</dbReference>
<dbReference type="Gene3D" id="3.40.525.10">
    <property type="entry name" value="CRAL-TRIO lipid binding domain"/>
    <property type="match status" value="1"/>
</dbReference>
<dbReference type="Pfam" id="PF03765">
    <property type="entry name" value="CRAL_TRIO_N"/>
    <property type="match status" value="1"/>
</dbReference>
<dbReference type="OMA" id="RPLFYMK"/>
<dbReference type="InParanoid" id="Q752B5"/>
<dbReference type="InterPro" id="IPR036865">
    <property type="entry name" value="CRAL-TRIO_dom_sf"/>
</dbReference>
<comment type="catalytic activity">
    <reaction evidence="3">
        <text>a 1,2-diacyl-sn-glycero-3-phospho-(1D-myo-inositol)(in) = a 1,2-diacyl-sn-glycero-3-phospho-(1D-myo-inositol)(out)</text>
        <dbReference type="Rhea" id="RHEA:38691"/>
        <dbReference type="ChEBI" id="CHEBI:57880"/>
    </reaction>
    <physiologicalReaction direction="left-to-right" evidence="3">
        <dbReference type="Rhea" id="RHEA:38692"/>
    </physiologicalReaction>
</comment>
<keyword evidence="2" id="KW-0256">Endoplasmic reticulum</keyword>
<evidence type="ECO:0000313" key="6">
    <source>
        <dbReference type="EMBL" id="AAS54032.1"/>
    </source>
</evidence>
<dbReference type="PANTHER" id="PTHR45824:SF5">
    <property type="entry name" value="PHOSPHATIDYLINOSITOL TRANSFER PROTEIN PDR17"/>
    <property type="match status" value="1"/>
</dbReference>
<dbReference type="GO" id="GO:0008654">
    <property type="term" value="P:phospholipid biosynthetic process"/>
    <property type="evidence" value="ECO:0007669"/>
    <property type="project" value="UniProtKB-ARBA"/>
</dbReference>
<evidence type="ECO:0000256" key="4">
    <source>
        <dbReference type="ARBA" id="ARBA00083195"/>
    </source>
</evidence>
<evidence type="ECO:0000256" key="2">
    <source>
        <dbReference type="ARBA" id="ARBA00022848"/>
    </source>
</evidence>
<accession>Q752B5</accession>
<dbReference type="CDD" id="cd00170">
    <property type="entry name" value="SEC14"/>
    <property type="match status" value="1"/>
</dbReference>